<feature type="transmembrane region" description="Helical" evidence="1">
    <location>
        <begin position="147"/>
        <end position="168"/>
    </location>
</feature>
<proteinExistence type="predicted"/>
<gene>
    <name evidence="3" type="ORF">DEM27_06630</name>
</gene>
<reference evidence="3 4" key="1">
    <citation type="submission" date="2018-05" db="EMBL/GenBank/DDBJ databases">
        <title>The draft genome of strain NS-104.</title>
        <authorList>
            <person name="Hang P."/>
            <person name="Jiang J."/>
        </authorList>
    </citation>
    <scope>NUCLEOTIDE SEQUENCE [LARGE SCALE GENOMIC DNA]</scope>
    <source>
        <strain evidence="3 4">NS-104</strain>
    </source>
</reference>
<organism evidence="3 4">
    <name type="scientific">Metarhizobium album</name>
    <dbReference type="NCBI Taxonomy" id="2182425"/>
    <lineage>
        <taxon>Bacteria</taxon>
        <taxon>Pseudomonadati</taxon>
        <taxon>Pseudomonadota</taxon>
        <taxon>Alphaproteobacteria</taxon>
        <taxon>Hyphomicrobiales</taxon>
        <taxon>Rhizobiaceae</taxon>
        <taxon>Metarhizobium</taxon>
    </lineage>
</organism>
<evidence type="ECO:0000313" key="3">
    <source>
        <dbReference type="EMBL" id="PWE57306.1"/>
    </source>
</evidence>
<dbReference type="PIRSF" id="PIRSF016919">
    <property type="entry name" value="HupE_UreJ"/>
    <property type="match status" value="1"/>
</dbReference>
<feature type="transmembrane region" description="Helical" evidence="1">
    <location>
        <begin position="91"/>
        <end position="110"/>
    </location>
</feature>
<keyword evidence="1" id="KW-1133">Transmembrane helix</keyword>
<feature type="transmembrane region" description="Helical" evidence="1">
    <location>
        <begin position="180"/>
        <end position="199"/>
    </location>
</feature>
<feature type="transmembrane region" description="Helical" evidence="1">
    <location>
        <begin position="38"/>
        <end position="58"/>
    </location>
</feature>
<keyword evidence="1" id="KW-0812">Transmembrane</keyword>
<feature type="chain" id="PRO_5015589137" evidence="2">
    <location>
        <begin position="25"/>
        <end position="200"/>
    </location>
</feature>
<feature type="signal peptide" evidence="2">
    <location>
        <begin position="1"/>
        <end position="24"/>
    </location>
</feature>
<dbReference type="InterPro" id="IPR007038">
    <property type="entry name" value="HupE_UreJ"/>
</dbReference>
<dbReference type="RefSeq" id="WP_109457410.1">
    <property type="nucleotide sequence ID" value="NZ_QFBC01000002.1"/>
</dbReference>
<feature type="transmembrane region" description="Helical" evidence="1">
    <location>
        <begin position="65"/>
        <end position="85"/>
    </location>
</feature>
<dbReference type="Pfam" id="PF04955">
    <property type="entry name" value="HupE_UreJ"/>
    <property type="match status" value="1"/>
</dbReference>
<sequence length="200" mass="19687">MARKFIPFTIAAAAAFLTPALAFAHTGVGEASGFMHGFMHPVGGLDHILAMVMVGVFARQLGGKALWAVPASFVALMAGGGALGISAIPVPFVETGIALSVVILGGLVAFGLRASLAAAAGIVGLFAIFHGYAHGAEMPADASGMDYALGFMLATALLHVAGLGTGALIGRLGEIKGPIVVRSAGGVAALAGVGLLSGIL</sequence>
<comment type="caution">
    <text evidence="3">The sequence shown here is derived from an EMBL/GenBank/DDBJ whole genome shotgun (WGS) entry which is preliminary data.</text>
</comment>
<keyword evidence="2" id="KW-0732">Signal</keyword>
<evidence type="ECO:0000256" key="1">
    <source>
        <dbReference type="SAM" id="Phobius"/>
    </source>
</evidence>
<keyword evidence="1" id="KW-0472">Membrane</keyword>
<name>A0A2U2DVI4_9HYPH</name>
<accession>A0A2U2DVI4</accession>
<dbReference type="AlphaFoldDB" id="A0A2U2DVI4"/>
<keyword evidence="4" id="KW-1185">Reference proteome</keyword>
<evidence type="ECO:0000256" key="2">
    <source>
        <dbReference type="SAM" id="SignalP"/>
    </source>
</evidence>
<evidence type="ECO:0000313" key="4">
    <source>
        <dbReference type="Proteomes" id="UP000245252"/>
    </source>
</evidence>
<dbReference type="EMBL" id="QFBC01000002">
    <property type="protein sequence ID" value="PWE57306.1"/>
    <property type="molecule type" value="Genomic_DNA"/>
</dbReference>
<dbReference type="Proteomes" id="UP000245252">
    <property type="component" value="Unassembled WGS sequence"/>
</dbReference>
<protein>
    <submittedName>
        <fullName evidence="3">Urease accessory protein</fullName>
    </submittedName>
</protein>
<feature type="transmembrane region" description="Helical" evidence="1">
    <location>
        <begin position="117"/>
        <end position="135"/>
    </location>
</feature>
<dbReference type="OrthoDB" id="9808192at2"/>